<evidence type="ECO:0000256" key="10">
    <source>
        <dbReference type="ARBA" id="ARBA00023797"/>
    </source>
</evidence>
<dbReference type="SUPFAM" id="SSF52343">
    <property type="entry name" value="Ferredoxin reductase-like, C-terminal NADP-linked domain"/>
    <property type="match status" value="1"/>
</dbReference>
<dbReference type="InterPro" id="IPR001709">
    <property type="entry name" value="Flavoprot_Pyr_Nucl_cyt_Rdtase"/>
</dbReference>
<dbReference type="GO" id="GO:0005829">
    <property type="term" value="C:cytosol"/>
    <property type="evidence" value="ECO:0007669"/>
    <property type="project" value="TreeGrafter"/>
</dbReference>
<keyword evidence="6" id="KW-0677">Repeat</keyword>
<dbReference type="Pfam" id="PF00175">
    <property type="entry name" value="NAD_binding_1"/>
    <property type="match status" value="1"/>
</dbReference>
<evidence type="ECO:0000256" key="9">
    <source>
        <dbReference type="ARBA" id="ARBA00023002"/>
    </source>
</evidence>
<comment type="cofactor">
    <cofactor evidence="1">
        <name>FMN</name>
        <dbReference type="ChEBI" id="CHEBI:58210"/>
    </cofactor>
</comment>
<dbReference type="FunFam" id="3.40.50.80:FF:000001">
    <property type="entry name" value="NADPH--cytochrome P450 reductase 1"/>
    <property type="match status" value="1"/>
</dbReference>
<evidence type="ECO:0000259" key="13">
    <source>
        <dbReference type="PROSITE" id="PS51384"/>
    </source>
</evidence>
<keyword evidence="7" id="KW-0274">FAD</keyword>
<sequence>MLIPKDATVIIPSYAIHRPEQMKYTNPDTFDPSRYINHPRLASDYAGSPDFNNRDHYGYGAGRRICPGMHLAERTQWRAIAKILWAFDIELAVNPATGQKIVPDPEAFKEGIAHGPKPFKVVFKLAVKHILILSSEKRSRALMRWPNGTEGVGMSTTIVFLILASYGDGEPTDNAEQLYNLLNNEDDDGQFHKLREHGLQNLSYAAFGLGNSSYAHFNAVIRKVNERLQLCGARRHGPLGEADDGKGTNAEDFIDWKDKMWPRVIEAFGLVEHETEEREPAFEVIETPNHHGPIFQADYTDRNLAQQAQAVTNHCFAPISNSRLLSGAGGRPYIHVELDVKDTKLEYQTGNHLSVSPINSDVEVERFLRVFGLWDKRHETIRGGNFYNIAAIMEALFLGESVNVHFVIIIEAMPKLQPRYYSISSSSALDANKVSITVAIDSFPIHNKNRHPSGVATNFILDVASTENEAISRSRVQPITYTLPTKRPHLQPSLSVFVQTSTFRLPSDPTIPILMVGPGTGVAPFRGFVRERVVMHRQGKDFAPMTLFYGCRKRTEDFLYQEEWEGYTAELGSKFRMYIAFSREQQNKIYVQDLILEQSRDVASLIQNGGHVYVCGDVGMGRGVTETLCKVLTSETSVSLADAQRVLSDMRHSHRYQTSGSWTSCIKDITESFPRYEALEDICRGKLSSRLLVHLGRVYRDLFDFFDSAATLFTAGSGKVRRPVELIASVIWRPFDERFGGILSSMSKHQQQLNDEVNIYQLELTRDVATTSEEICKDTQATHASVSGLQEQMRLQTREQAIARIQSWLNAPNFASTYWNTLDECQDDTAQWIFEVDKFQEWSESISRGSSAPDSRILWIHGNPGGGKSVLAASIVHELSVYNQNLVYFFFKEQSPFHTASDLAFRAILAQVLHKHKHSDDILDKFIFASNHGDKSSGQSIATPSELKDLLHLCLSSIENSIMIVDGIDECTEPDGFVDYLKTLLSLPNLRALFSSRPTVQSLTKLVPLQHRLSFGQVGVEHDIHTYCHYHLTDLVDEGLLLESSNIQQLTRSLVLGADRMFLWAKLMLSFLRSPALNRRLRESMIHSITLPEGLGSMYMRIFRQISLLDSAQQQMAKKVIQWTLLCHQECFLSSSSWHHLLGAEEPDDEQSAFSHLSELISLVTCGLVILRGSALHLGLLEKCSSSGSNSANCAFVHLSVREYLLAWTPEDQTIAMLSPSPIISHMDMAKLCLDHLLDSAPTSIPLRMDRGLIDLYSYCSVRWLYHLGKAVSPRTSWRNVCYQEMCSTAVTGIVDLLRRFLENPFAVAHWIDCFYTSPSVFPFWSSAGVRRLQFDSDNNVPTTMILKEFSQVLEWLDWAQKLQLPDIASKIFLHLSDNLTRLMEDLTDICKKWDLKLNETPAAIWSDVLAFTSSKYLPAAQSTYQVPINSGTPNLPTGASQRLCHISATSSDGSVLGVLSIWSSRKFEEFWETIHPSTAYMEVENYCENWHAVYELSRVGEPMEKLGTVSIPLQAMEVALQMRQAFRQEHFSTWKASFPFSISFNGYSICVLRTIYRVTIDPVLSKLRIRSCRMPLEEIARIQHFWDDRLKIHDPSYSLSIGLPPTLQLLQRKVYTYRTIFDMHSHHIFFQDAKKFEEPLLAVFEIKDTSSGELQVRLVAVAPEEIMSSWLGCTGVPLATARFHPESSLIVSAIRGRVMAWDFSRSKTYTPNLIGNF</sequence>
<evidence type="ECO:0000256" key="3">
    <source>
        <dbReference type="ARBA" id="ARBA00010018"/>
    </source>
</evidence>
<dbReference type="Gene3D" id="3.40.50.360">
    <property type="match status" value="1"/>
</dbReference>
<dbReference type="Pfam" id="PF24883">
    <property type="entry name" value="NPHP3_N"/>
    <property type="match status" value="1"/>
</dbReference>
<evidence type="ECO:0000256" key="6">
    <source>
        <dbReference type="ARBA" id="ARBA00022737"/>
    </source>
</evidence>
<feature type="domain" description="FAD-binding FR-type" evidence="13">
    <location>
        <begin position="312"/>
        <end position="506"/>
    </location>
</feature>
<dbReference type="PANTHER" id="PTHR19384">
    <property type="entry name" value="NITRIC OXIDE SYNTHASE-RELATED"/>
    <property type="match status" value="1"/>
</dbReference>
<keyword evidence="4" id="KW-0285">Flavoprotein</keyword>
<comment type="caution">
    <text evidence="14">The sequence shown here is derived from an EMBL/GenBank/DDBJ whole genome shotgun (WGS) entry which is preliminary data.</text>
</comment>
<evidence type="ECO:0000259" key="12">
    <source>
        <dbReference type="PROSITE" id="PS50902"/>
    </source>
</evidence>
<dbReference type="InterPro" id="IPR036396">
    <property type="entry name" value="Cyt_P450_sf"/>
</dbReference>
<dbReference type="InterPro" id="IPR001433">
    <property type="entry name" value="OxRdtase_FAD/NAD-bd"/>
</dbReference>
<gene>
    <name evidence="14" type="ORF">FOXYS1_6515</name>
</gene>
<evidence type="ECO:0000256" key="8">
    <source>
        <dbReference type="ARBA" id="ARBA00022857"/>
    </source>
</evidence>
<keyword evidence="8" id="KW-0521">NADP</keyword>
<evidence type="ECO:0000256" key="1">
    <source>
        <dbReference type="ARBA" id="ARBA00001917"/>
    </source>
</evidence>
<evidence type="ECO:0000313" key="14">
    <source>
        <dbReference type="EMBL" id="KAF5262751.1"/>
    </source>
</evidence>
<dbReference type="SUPFAM" id="SSF63380">
    <property type="entry name" value="Riboflavin synthase domain-like"/>
    <property type="match status" value="1"/>
</dbReference>
<dbReference type="Pfam" id="PF00258">
    <property type="entry name" value="Flavodoxin_1"/>
    <property type="match status" value="1"/>
</dbReference>
<dbReference type="Gene3D" id="3.40.50.80">
    <property type="entry name" value="Nucleotide-binding domain of ferredoxin-NADP reductase (FNR) module"/>
    <property type="match status" value="1"/>
</dbReference>
<dbReference type="SUPFAM" id="SSF52540">
    <property type="entry name" value="P-loop containing nucleoside triphosphate hydrolases"/>
    <property type="match status" value="1"/>
</dbReference>
<dbReference type="Proteomes" id="UP000558688">
    <property type="component" value="Unassembled WGS sequence"/>
</dbReference>
<dbReference type="GO" id="GO:0003958">
    <property type="term" value="F:NADPH-hemoprotein reductase activity"/>
    <property type="evidence" value="ECO:0007669"/>
    <property type="project" value="UniProtKB-EC"/>
</dbReference>
<dbReference type="Gene3D" id="1.20.990.10">
    <property type="entry name" value="NADPH-cytochrome p450 Reductase, Chain A, domain 3"/>
    <property type="match status" value="1"/>
</dbReference>
<feature type="domain" description="Flavodoxin-like" evidence="12">
    <location>
        <begin position="83"/>
        <end position="261"/>
    </location>
</feature>
<dbReference type="GO" id="GO:0020037">
    <property type="term" value="F:heme binding"/>
    <property type="evidence" value="ECO:0007669"/>
    <property type="project" value="InterPro"/>
</dbReference>
<keyword evidence="5" id="KW-0288">FMN</keyword>
<evidence type="ECO:0000256" key="5">
    <source>
        <dbReference type="ARBA" id="ARBA00022643"/>
    </source>
</evidence>
<dbReference type="EMBL" id="JAAFOW010001029">
    <property type="protein sequence ID" value="KAF5262751.1"/>
    <property type="molecule type" value="Genomic_DNA"/>
</dbReference>
<dbReference type="SUPFAM" id="SSF52218">
    <property type="entry name" value="Flavoproteins"/>
    <property type="match status" value="1"/>
</dbReference>
<dbReference type="InterPro" id="IPR056884">
    <property type="entry name" value="NPHP3-like_N"/>
</dbReference>
<dbReference type="GO" id="GO:0016705">
    <property type="term" value="F:oxidoreductase activity, acting on paired donors, with incorporation or reduction of molecular oxygen"/>
    <property type="evidence" value="ECO:0007669"/>
    <property type="project" value="InterPro"/>
</dbReference>
<dbReference type="InterPro" id="IPR003097">
    <property type="entry name" value="CysJ-like_FAD-binding"/>
</dbReference>
<dbReference type="InterPro" id="IPR029039">
    <property type="entry name" value="Flavoprotein-like_sf"/>
</dbReference>
<dbReference type="GO" id="GO:0004497">
    <property type="term" value="F:monooxygenase activity"/>
    <property type="evidence" value="ECO:0007669"/>
    <property type="project" value="InterPro"/>
</dbReference>
<dbReference type="Pfam" id="PF00067">
    <property type="entry name" value="p450"/>
    <property type="match status" value="1"/>
</dbReference>
<comment type="cofactor">
    <cofactor evidence="2">
        <name>FAD</name>
        <dbReference type="ChEBI" id="CHEBI:57692"/>
    </cofactor>
</comment>
<dbReference type="PRINTS" id="PR00369">
    <property type="entry name" value="FLAVODOXIN"/>
</dbReference>
<dbReference type="GO" id="GO:0010181">
    <property type="term" value="F:FMN binding"/>
    <property type="evidence" value="ECO:0007669"/>
    <property type="project" value="InterPro"/>
</dbReference>
<name>A0A8H5ACC9_FUSOX</name>
<organism evidence="14 15">
    <name type="scientific">Fusarium oxysporum</name>
    <name type="common">Fusarium vascular wilt</name>
    <dbReference type="NCBI Taxonomy" id="5507"/>
    <lineage>
        <taxon>Eukaryota</taxon>
        <taxon>Fungi</taxon>
        <taxon>Dikarya</taxon>
        <taxon>Ascomycota</taxon>
        <taxon>Pezizomycotina</taxon>
        <taxon>Sordariomycetes</taxon>
        <taxon>Hypocreomycetidae</taxon>
        <taxon>Hypocreales</taxon>
        <taxon>Nectriaceae</taxon>
        <taxon>Fusarium</taxon>
        <taxon>Fusarium oxysporum species complex</taxon>
    </lineage>
</organism>
<dbReference type="Pfam" id="PF00667">
    <property type="entry name" value="FAD_binding_1"/>
    <property type="match status" value="2"/>
</dbReference>
<dbReference type="PROSITE" id="PS50902">
    <property type="entry name" value="FLAVODOXIN_LIKE"/>
    <property type="match status" value="1"/>
</dbReference>
<dbReference type="InterPro" id="IPR008254">
    <property type="entry name" value="Flavodoxin/NO_synth"/>
</dbReference>
<dbReference type="Gene3D" id="2.40.30.10">
    <property type="entry name" value="Translation factors"/>
    <property type="match status" value="2"/>
</dbReference>
<dbReference type="InterPro" id="IPR039261">
    <property type="entry name" value="FNR_nucleotide-bd"/>
</dbReference>
<dbReference type="EC" id="1.6.2.4" evidence="10"/>
<dbReference type="InterPro" id="IPR027417">
    <property type="entry name" value="P-loop_NTPase"/>
</dbReference>
<dbReference type="InterPro" id="IPR023173">
    <property type="entry name" value="NADPH_Cyt_P450_Rdtase_alpha"/>
</dbReference>
<dbReference type="InterPro" id="IPR001094">
    <property type="entry name" value="Flavdoxin-like"/>
</dbReference>
<evidence type="ECO:0000313" key="15">
    <source>
        <dbReference type="Proteomes" id="UP000558688"/>
    </source>
</evidence>
<comment type="similarity">
    <text evidence="3">In the N-terminal section; belongs to the cytochrome P450 family.</text>
</comment>
<comment type="catalytic activity">
    <reaction evidence="11">
        <text>2 oxidized [cytochrome P450] + NADPH = 2 reduced [cytochrome P450] + NADP(+) + H(+)</text>
        <dbReference type="Rhea" id="RHEA:24040"/>
        <dbReference type="Rhea" id="RHEA-COMP:14627"/>
        <dbReference type="Rhea" id="RHEA-COMP:14628"/>
        <dbReference type="ChEBI" id="CHEBI:15378"/>
        <dbReference type="ChEBI" id="CHEBI:55376"/>
        <dbReference type="ChEBI" id="CHEBI:57783"/>
        <dbReference type="ChEBI" id="CHEBI:58349"/>
        <dbReference type="ChEBI" id="CHEBI:60344"/>
        <dbReference type="EC" id="1.6.2.4"/>
    </reaction>
</comment>
<protein>
    <recommendedName>
        <fullName evidence="10">NADPH--hemoprotein reductase</fullName>
        <ecNumber evidence="10">1.6.2.4</ecNumber>
    </recommendedName>
</protein>
<dbReference type="InterPro" id="IPR017938">
    <property type="entry name" value="Riboflavin_synthase-like_b-brl"/>
</dbReference>
<dbReference type="PANTHER" id="PTHR19384:SF17">
    <property type="entry name" value="NADPH--CYTOCHROME P450 REDUCTASE"/>
    <property type="match status" value="1"/>
</dbReference>
<dbReference type="GO" id="GO:0005506">
    <property type="term" value="F:iron ion binding"/>
    <property type="evidence" value="ECO:0007669"/>
    <property type="project" value="InterPro"/>
</dbReference>
<dbReference type="PROSITE" id="PS51384">
    <property type="entry name" value="FAD_FR"/>
    <property type="match status" value="1"/>
</dbReference>
<dbReference type="Gene3D" id="3.40.50.300">
    <property type="entry name" value="P-loop containing nucleotide triphosphate hydrolases"/>
    <property type="match status" value="1"/>
</dbReference>
<dbReference type="InterPro" id="IPR001128">
    <property type="entry name" value="Cyt_P450"/>
</dbReference>
<evidence type="ECO:0000256" key="11">
    <source>
        <dbReference type="ARBA" id="ARBA00049342"/>
    </source>
</evidence>
<proteinExistence type="inferred from homology"/>
<keyword evidence="9" id="KW-0560">Oxidoreductase</keyword>
<evidence type="ECO:0000256" key="2">
    <source>
        <dbReference type="ARBA" id="ARBA00001974"/>
    </source>
</evidence>
<reference evidence="14" key="1">
    <citation type="submission" date="2020-02" db="EMBL/GenBank/DDBJ databases">
        <title>Identification and distribution of gene clusters putatively required for synthesis of sphingolipid metabolism inhibitors in phylogenetically diverse species of the filamentous fungus Fusarium.</title>
        <authorList>
            <person name="Kim H.-S."/>
            <person name="Busman M."/>
            <person name="Brown D.W."/>
            <person name="Divon H."/>
            <person name="Uhlig S."/>
            <person name="Proctor R.H."/>
        </authorList>
    </citation>
    <scope>NUCLEOTIDE SEQUENCE [LARGE SCALE GENOMIC DNA]</scope>
    <source>
        <strain evidence="14">NRRL 39464</strain>
    </source>
</reference>
<dbReference type="Gene3D" id="1.10.630.10">
    <property type="entry name" value="Cytochrome P450"/>
    <property type="match status" value="1"/>
</dbReference>
<dbReference type="SUPFAM" id="SSF48264">
    <property type="entry name" value="Cytochrome P450"/>
    <property type="match status" value="1"/>
</dbReference>
<accession>A0A8H5ACC9</accession>
<dbReference type="PRINTS" id="PR00371">
    <property type="entry name" value="FPNCR"/>
</dbReference>
<dbReference type="GO" id="GO:0050660">
    <property type="term" value="F:flavin adenine dinucleotide binding"/>
    <property type="evidence" value="ECO:0007669"/>
    <property type="project" value="TreeGrafter"/>
</dbReference>
<dbReference type="InterPro" id="IPR017927">
    <property type="entry name" value="FAD-bd_FR_type"/>
</dbReference>
<evidence type="ECO:0000256" key="4">
    <source>
        <dbReference type="ARBA" id="ARBA00022630"/>
    </source>
</evidence>
<evidence type="ECO:0000256" key="7">
    <source>
        <dbReference type="ARBA" id="ARBA00022827"/>
    </source>
</evidence>